<dbReference type="AlphaFoldDB" id="A0A7J5B9U6"/>
<feature type="signal peptide" evidence="7">
    <location>
        <begin position="1"/>
        <end position="33"/>
    </location>
</feature>
<feature type="region of interest" description="Disordered" evidence="5">
    <location>
        <begin position="142"/>
        <end position="176"/>
    </location>
</feature>
<keyword evidence="6" id="KW-0812">Transmembrane</keyword>
<dbReference type="Pfam" id="PF04234">
    <property type="entry name" value="CopC"/>
    <property type="match status" value="1"/>
</dbReference>
<comment type="caution">
    <text evidence="9">The sequence shown here is derived from an EMBL/GenBank/DDBJ whole genome shotgun (WGS) entry which is preliminary data.</text>
</comment>
<dbReference type="InterPro" id="IPR014756">
    <property type="entry name" value="Ig_E-set"/>
</dbReference>
<dbReference type="OrthoDB" id="5242236at2"/>
<evidence type="ECO:0000256" key="6">
    <source>
        <dbReference type="SAM" id="Phobius"/>
    </source>
</evidence>
<comment type="subcellular location">
    <subcellularLocation>
        <location evidence="1">Cell envelope</location>
    </subcellularLocation>
</comment>
<protein>
    <submittedName>
        <fullName evidence="9">Copper resistance protein CopC</fullName>
    </submittedName>
</protein>
<dbReference type="GO" id="GO:0030313">
    <property type="term" value="C:cell envelope"/>
    <property type="evidence" value="ECO:0007669"/>
    <property type="project" value="UniProtKB-SubCell"/>
</dbReference>
<accession>A0A7J5B9U6</accession>
<dbReference type="InterPro" id="IPR014755">
    <property type="entry name" value="Cu-Rt/internalin_Ig-like"/>
</dbReference>
<keyword evidence="10" id="KW-1185">Reference proteome</keyword>
<evidence type="ECO:0000313" key="10">
    <source>
        <dbReference type="Proteomes" id="UP000433493"/>
    </source>
</evidence>
<feature type="transmembrane region" description="Helical" evidence="6">
    <location>
        <begin position="186"/>
        <end position="208"/>
    </location>
</feature>
<evidence type="ECO:0000259" key="8">
    <source>
        <dbReference type="Pfam" id="PF04234"/>
    </source>
</evidence>
<dbReference type="GO" id="GO:0005507">
    <property type="term" value="F:copper ion binding"/>
    <property type="evidence" value="ECO:0007669"/>
    <property type="project" value="InterPro"/>
</dbReference>
<evidence type="ECO:0000256" key="2">
    <source>
        <dbReference type="ARBA" id="ARBA00022723"/>
    </source>
</evidence>
<dbReference type="InterPro" id="IPR032694">
    <property type="entry name" value="CopC/D"/>
</dbReference>
<dbReference type="EMBL" id="WBKB01000005">
    <property type="protein sequence ID" value="KAB1642606.1"/>
    <property type="molecule type" value="Genomic_DNA"/>
</dbReference>
<keyword evidence="3 7" id="KW-0732">Signal</keyword>
<dbReference type="GO" id="GO:0005886">
    <property type="term" value="C:plasma membrane"/>
    <property type="evidence" value="ECO:0007669"/>
    <property type="project" value="TreeGrafter"/>
</dbReference>
<keyword evidence="2" id="KW-0479">Metal-binding</keyword>
<dbReference type="PANTHER" id="PTHR34820:SF4">
    <property type="entry name" value="INNER MEMBRANE PROTEIN YEBZ"/>
    <property type="match status" value="1"/>
</dbReference>
<reference evidence="9 10" key="1">
    <citation type="submission" date="2019-09" db="EMBL/GenBank/DDBJ databases">
        <title>Phylogeny of genus Pseudoclavibacter and closely related genus.</title>
        <authorList>
            <person name="Li Y."/>
        </authorList>
    </citation>
    <scope>NUCLEOTIDE SEQUENCE [LARGE SCALE GENOMIC DNA]</scope>
    <source>
        <strain evidence="9 10">KCTC 13959</strain>
    </source>
</reference>
<feature type="chain" id="PRO_5029472591" evidence="7">
    <location>
        <begin position="34"/>
        <end position="218"/>
    </location>
</feature>
<dbReference type="GO" id="GO:0042597">
    <property type="term" value="C:periplasmic space"/>
    <property type="evidence" value="ECO:0007669"/>
    <property type="project" value="InterPro"/>
</dbReference>
<dbReference type="RefSeq" id="WP_158052409.1">
    <property type="nucleotide sequence ID" value="NZ_WBKB01000005.1"/>
</dbReference>
<gene>
    <name evidence="9" type="ORF">F8O05_09045</name>
</gene>
<evidence type="ECO:0000256" key="3">
    <source>
        <dbReference type="ARBA" id="ARBA00022729"/>
    </source>
</evidence>
<dbReference type="Gene3D" id="2.60.40.1220">
    <property type="match status" value="1"/>
</dbReference>
<keyword evidence="4" id="KW-0186">Copper</keyword>
<keyword evidence="6" id="KW-0472">Membrane</keyword>
<dbReference type="InterPro" id="IPR007348">
    <property type="entry name" value="CopC_dom"/>
</dbReference>
<feature type="domain" description="CopC" evidence="8">
    <location>
        <begin position="34"/>
        <end position="128"/>
    </location>
</feature>
<sequence length="218" mass="22857">MLQRIRNTRFMLLALLAAATLLFAVPISGIASAHDQLISSSPVEGEEFEQAPTEATLRFSAEMIEIGAEIALQNVDTGETVELPDAFVIDYDTLTQPLPELPAGAYAINWRVVSQDGHPISGTINFTVTVGAAAEDAADENAVGGNAEPTPEATAGFGNAPAQTGDDSALAGENDDSNSGVFSEPWMIVVISIVGVLVLAGALVMFVMRMRRGNQPGQ</sequence>
<organism evidence="9 10">
    <name type="scientific">Gulosibacter chungangensis</name>
    <dbReference type="NCBI Taxonomy" id="979746"/>
    <lineage>
        <taxon>Bacteria</taxon>
        <taxon>Bacillati</taxon>
        <taxon>Actinomycetota</taxon>
        <taxon>Actinomycetes</taxon>
        <taxon>Micrococcales</taxon>
        <taxon>Microbacteriaceae</taxon>
        <taxon>Gulosibacter</taxon>
    </lineage>
</organism>
<name>A0A7J5B9U6_9MICO</name>
<dbReference type="PANTHER" id="PTHR34820">
    <property type="entry name" value="INNER MEMBRANE PROTEIN YEBZ"/>
    <property type="match status" value="1"/>
</dbReference>
<evidence type="ECO:0000313" key="9">
    <source>
        <dbReference type="EMBL" id="KAB1642606.1"/>
    </source>
</evidence>
<dbReference type="SUPFAM" id="SSF81296">
    <property type="entry name" value="E set domains"/>
    <property type="match status" value="1"/>
</dbReference>
<dbReference type="GO" id="GO:0006825">
    <property type="term" value="P:copper ion transport"/>
    <property type="evidence" value="ECO:0007669"/>
    <property type="project" value="InterPro"/>
</dbReference>
<evidence type="ECO:0000256" key="4">
    <source>
        <dbReference type="ARBA" id="ARBA00023008"/>
    </source>
</evidence>
<keyword evidence="6" id="KW-1133">Transmembrane helix</keyword>
<dbReference type="Proteomes" id="UP000433493">
    <property type="component" value="Unassembled WGS sequence"/>
</dbReference>
<evidence type="ECO:0000256" key="5">
    <source>
        <dbReference type="SAM" id="MobiDB-lite"/>
    </source>
</evidence>
<dbReference type="GO" id="GO:0046688">
    <property type="term" value="P:response to copper ion"/>
    <property type="evidence" value="ECO:0007669"/>
    <property type="project" value="InterPro"/>
</dbReference>
<evidence type="ECO:0000256" key="7">
    <source>
        <dbReference type="SAM" id="SignalP"/>
    </source>
</evidence>
<proteinExistence type="predicted"/>
<evidence type="ECO:0000256" key="1">
    <source>
        <dbReference type="ARBA" id="ARBA00004196"/>
    </source>
</evidence>